<evidence type="ECO:0000313" key="3">
    <source>
        <dbReference type="Proteomes" id="UP000002748"/>
    </source>
</evidence>
<dbReference type="InterPro" id="IPR036915">
    <property type="entry name" value="Cyclin-like_sf"/>
</dbReference>
<dbReference type="InterPro" id="IPR043198">
    <property type="entry name" value="Cyclin/Ssn8"/>
</dbReference>
<evidence type="ECO:0000313" key="2">
    <source>
        <dbReference type="EMBL" id="EJT46371.1"/>
    </source>
</evidence>
<dbReference type="RefSeq" id="XP_014177300.1">
    <property type="nucleotide sequence ID" value="XM_014321825.1"/>
</dbReference>
<dbReference type="AlphaFoldDB" id="J5SLZ1"/>
<dbReference type="GeneID" id="25988530"/>
<dbReference type="EMBL" id="ALBS01000295">
    <property type="protein sequence ID" value="EJT46371.1"/>
    <property type="molecule type" value="Genomic_DNA"/>
</dbReference>
<proteinExistence type="predicted"/>
<sequence>MPEPTTRHFRPYLRPPEIESLSARQRGKLSVAREERLRQQACTFIEQVGVRCGLRTIASAQTLYMRFHLFFPYAEFQFVDVALTTLYVSSKLHDTLKKPRDIIIASYGIRFPQLVRKGSTAVDVSNVDSNVLEHERKRVLGIERLALETICFNFGVQVPFEMVIKLGRELALPKDVIQQAWRVAVDAHRTPAPLSYPPHIVALGALYTSALLSSESTAPHDNPDPLVAKLGSPGPWEDEYAAAADAVDDVAHSLLDLYITIVSIPPNDPSLQLFSPSPASPRENPRSGRPSPAPGNAPTVTAFKLPPFWTSQSLTELKIHLRDRNPGVMWPAEEDTELPEGMGRNDGTVRFMWD</sequence>
<dbReference type="PANTHER" id="PTHR10026">
    <property type="entry name" value="CYCLIN"/>
    <property type="match status" value="1"/>
</dbReference>
<dbReference type="Proteomes" id="UP000002748">
    <property type="component" value="Unassembled WGS sequence"/>
</dbReference>
<dbReference type="HOGENOM" id="CLU_043176_0_0_1"/>
<dbReference type="GO" id="GO:0006357">
    <property type="term" value="P:regulation of transcription by RNA polymerase II"/>
    <property type="evidence" value="ECO:0007669"/>
    <property type="project" value="InterPro"/>
</dbReference>
<organism evidence="2 3">
    <name type="scientific">Trichosporon asahii var. asahii (strain ATCC 90039 / CBS 2479 / JCM 2466 / KCTC 7840 / NBRC 103889/ NCYC 2677 / UAMH 7654)</name>
    <name type="common">Yeast</name>
    <dbReference type="NCBI Taxonomy" id="1186058"/>
    <lineage>
        <taxon>Eukaryota</taxon>
        <taxon>Fungi</taxon>
        <taxon>Dikarya</taxon>
        <taxon>Basidiomycota</taxon>
        <taxon>Agaricomycotina</taxon>
        <taxon>Tremellomycetes</taxon>
        <taxon>Trichosporonales</taxon>
        <taxon>Trichosporonaceae</taxon>
        <taxon>Trichosporon</taxon>
    </lineage>
</organism>
<dbReference type="VEuPathDB" id="FungiDB:A1Q1_05018"/>
<reference evidence="2 3" key="1">
    <citation type="journal article" date="2012" name="Eukaryot. Cell">
        <title>Draft genome sequence of CBS 2479, the standard type strain of Trichosporon asahii.</title>
        <authorList>
            <person name="Yang R.Y."/>
            <person name="Li H.T."/>
            <person name="Zhu H."/>
            <person name="Zhou G.P."/>
            <person name="Wang M."/>
            <person name="Wang L."/>
        </authorList>
    </citation>
    <scope>NUCLEOTIDE SEQUENCE [LARGE SCALE GENOMIC DNA]</scope>
    <source>
        <strain evidence="3">ATCC 90039 / CBS 2479 / JCM 2466 / KCTC 7840 / NCYC 2677 / UAMH 7654</strain>
    </source>
</reference>
<dbReference type="GO" id="GO:0016538">
    <property type="term" value="F:cyclin-dependent protein serine/threonine kinase regulator activity"/>
    <property type="evidence" value="ECO:0007669"/>
    <property type="project" value="InterPro"/>
</dbReference>
<gene>
    <name evidence="2" type="ORF">A1Q1_05018</name>
</gene>
<evidence type="ECO:0000256" key="1">
    <source>
        <dbReference type="SAM" id="MobiDB-lite"/>
    </source>
</evidence>
<dbReference type="SUPFAM" id="SSF47954">
    <property type="entry name" value="Cyclin-like"/>
    <property type="match status" value="2"/>
</dbReference>
<protein>
    <submittedName>
        <fullName evidence="2">Uncharacterized protein</fullName>
    </submittedName>
</protein>
<comment type="caution">
    <text evidence="2">The sequence shown here is derived from an EMBL/GenBank/DDBJ whole genome shotgun (WGS) entry which is preliminary data.</text>
</comment>
<dbReference type="Gene3D" id="1.10.472.10">
    <property type="entry name" value="Cyclin-like"/>
    <property type="match status" value="2"/>
</dbReference>
<dbReference type="CDD" id="cd20546">
    <property type="entry name" value="CYCLIN_SpCG1C_ScCTK2-like_rpt2"/>
    <property type="match status" value="1"/>
</dbReference>
<dbReference type="FunFam" id="1.10.472.10:FF:000111">
    <property type="entry name" value="Unplaced genomic scaffold supercont1.6, whole genome shotgun sequence"/>
    <property type="match status" value="1"/>
</dbReference>
<accession>J5SLZ1</accession>
<name>J5SLZ1_TRIAS</name>
<dbReference type="KEGG" id="tasa:A1Q1_05018"/>
<feature type="region of interest" description="Disordered" evidence="1">
    <location>
        <begin position="272"/>
        <end position="302"/>
    </location>
</feature>
<dbReference type="OrthoDB" id="25002at2759"/>